<organism evidence="1 2">
    <name type="scientific">Papilio xuthus</name>
    <name type="common">Asian swallowtail butterfly</name>
    <dbReference type="NCBI Taxonomy" id="66420"/>
    <lineage>
        <taxon>Eukaryota</taxon>
        <taxon>Metazoa</taxon>
        <taxon>Ecdysozoa</taxon>
        <taxon>Arthropoda</taxon>
        <taxon>Hexapoda</taxon>
        <taxon>Insecta</taxon>
        <taxon>Pterygota</taxon>
        <taxon>Neoptera</taxon>
        <taxon>Endopterygota</taxon>
        <taxon>Lepidoptera</taxon>
        <taxon>Glossata</taxon>
        <taxon>Ditrysia</taxon>
        <taxon>Papilionoidea</taxon>
        <taxon>Papilionidae</taxon>
        <taxon>Papilioninae</taxon>
        <taxon>Papilio</taxon>
    </lineage>
</organism>
<evidence type="ECO:0000313" key="1">
    <source>
        <dbReference type="EMBL" id="KPJ02208.1"/>
    </source>
</evidence>
<sequence>MPTIGLGIACRCATLHCARNQENSGVSHLANEQLTSYSRARAKRLLLENSVEFASGEQSVQSCRGDRY</sequence>
<evidence type="ECO:0000313" key="2">
    <source>
        <dbReference type="Proteomes" id="UP000053268"/>
    </source>
</evidence>
<protein>
    <submittedName>
        <fullName evidence="1">Uncharacterized protein</fullName>
    </submittedName>
</protein>
<name>A0A194Q9M3_PAPXU</name>
<gene>
    <name evidence="1" type="ORF">RR46_03483</name>
</gene>
<keyword evidence="2" id="KW-1185">Reference proteome</keyword>
<dbReference type="AlphaFoldDB" id="A0A194Q9M3"/>
<dbReference type="EMBL" id="KQ459252">
    <property type="protein sequence ID" value="KPJ02208.1"/>
    <property type="molecule type" value="Genomic_DNA"/>
</dbReference>
<proteinExistence type="predicted"/>
<accession>A0A194Q9M3</accession>
<dbReference type="Proteomes" id="UP000053268">
    <property type="component" value="Unassembled WGS sequence"/>
</dbReference>
<reference evidence="1 2" key="1">
    <citation type="journal article" date="2015" name="Nat. Commun.">
        <title>Outbred genome sequencing and CRISPR/Cas9 gene editing in butterflies.</title>
        <authorList>
            <person name="Li X."/>
            <person name="Fan D."/>
            <person name="Zhang W."/>
            <person name="Liu G."/>
            <person name="Zhang L."/>
            <person name="Zhao L."/>
            <person name="Fang X."/>
            <person name="Chen L."/>
            <person name="Dong Y."/>
            <person name="Chen Y."/>
            <person name="Ding Y."/>
            <person name="Zhao R."/>
            <person name="Feng M."/>
            <person name="Zhu Y."/>
            <person name="Feng Y."/>
            <person name="Jiang X."/>
            <person name="Zhu D."/>
            <person name="Xiang H."/>
            <person name="Feng X."/>
            <person name="Li S."/>
            <person name="Wang J."/>
            <person name="Zhang G."/>
            <person name="Kronforst M.R."/>
            <person name="Wang W."/>
        </authorList>
    </citation>
    <scope>NUCLEOTIDE SEQUENCE [LARGE SCALE GENOMIC DNA]</scope>
    <source>
        <strain evidence="1">Ya'a_city_454_Px</strain>
        <tissue evidence="1">Whole body</tissue>
    </source>
</reference>